<dbReference type="HAMAP" id="MF_01019">
    <property type="entry name" value="HisIE"/>
    <property type="match status" value="1"/>
</dbReference>
<dbReference type="PANTHER" id="PTHR42945">
    <property type="entry name" value="HISTIDINE BIOSYNTHESIS BIFUNCTIONAL PROTEIN"/>
    <property type="match status" value="1"/>
</dbReference>
<evidence type="ECO:0000256" key="13">
    <source>
        <dbReference type="ARBA" id="ARBA00023102"/>
    </source>
</evidence>
<evidence type="ECO:0000259" key="16">
    <source>
        <dbReference type="Pfam" id="PF01502"/>
    </source>
</evidence>
<evidence type="ECO:0000256" key="11">
    <source>
        <dbReference type="ARBA" id="ARBA00022801"/>
    </source>
</evidence>
<keyword evidence="8 15" id="KW-0963">Cytoplasm</keyword>
<evidence type="ECO:0000256" key="8">
    <source>
        <dbReference type="ARBA" id="ARBA00022490"/>
    </source>
</evidence>
<dbReference type="InterPro" id="IPR002496">
    <property type="entry name" value="PRib_AMP_CycHydrolase_dom"/>
</dbReference>
<reference evidence="17 18" key="1">
    <citation type="submission" date="2018-12" db="EMBL/GenBank/DDBJ databases">
        <title>Hymenobacter gummosus sp. nov., isolated from a spring.</title>
        <authorList>
            <person name="Nie L."/>
        </authorList>
    </citation>
    <scope>NUCLEOTIDE SEQUENCE [LARGE SCALE GENOMIC DNA]</scope>
    <source>
        <strain evidence="17 18">KCTC 52166</strain>
    </source>
</reference>
<sequence length="228" mass="25338">MEASSRKAKNKQRKTTQMDFEKMGGLIPAVVQDADTGQVLMLGYVNEEALRKTEQEGRVTFFSRSKNRLWTKGETSGHYLSVVSLHPDCDQDALLIRARPDGPTCHRGTVSCFEQPQQTALPTAPVSFLAELERLVQRRRQHPGEEPDSYTVKLFQKGLPKMAQKVGEEAVETVIDAVAGNVEGLKGEAADLLYHLLVLLTASGLSIDDVVQVLRQRHRTISAGERRD</sequence>
<keyword evidence="18" id="KW-1185">Reference proteome</keyword>
<evidence type="ECO:0000256" key="5">
    <source>
        <dbReference type="ARBA" id="ARBA00005204"/>
    </source>
</evidence>
<dbReference type="InterPro" id="IPR038019">
    <property type="entry name" value="PRib_AMP_CycHydrolase_sf"/>
</dbReference>
<dbReference type="Pfam" id="PF01502">
    <property type="entry name" value="PRA-CH"/>
    <property type="match status" value="1"/>
</dbReference>
<dbReference type="Gene3D" id="1.10.287.1080">
    <property type="entry name" value="MazG-like"/>
    <property type="match status" value="1"/>
</dbReference>
<evidence type="ECO:0000256" key="15">
    <source>
        <dbReference type="HAMAP-Rule" id="MF_01019"/>
    </source>
</evidence>
<evidence type="ECO:0000313" key="18">
    <source>
        <dbReference type="Proteomes" id="UP000282184"/>
    </source>
</evidence>
<dbReference type="EC" id="3.5.4.19" evidence="15"/>
<dbReference type="Proteomes" id="UP000282184">
    <property type="component" value="Unassembled WGS sequence"/>
</dbReference>
<evidence type="ECO:0000256" key="4">
    <source>
        <dbReference type="ARBA" id="ARBA00005169"/>
    </source>
</evidence>
<comment type="similarity">
    <text evidence="7 15">In the N-terminal section; belongs to the PRA-CH family.</text>
</comment>
<keyword evidence="10 15" id="KW-0547">Nucleotide-binding</keyword>
<accession>A0A431TWC1</accession>
<feature type="region of interest" description="Phosphoribosyl-ATP pyrophosphohydrolase" evidence="15">
    <location>
        <begin position="129"/>
        <end position="228"/>
    </location>
</feature>
<keyword evidence="12 15" id="KW-0067">ATP-binding</keyword>
<comment type="subcellular location">
    <subcellularLocation>
        <location evidence="3 15">Cytoplasm</location>
    </subcellularLocation>
</comment>
<dbReference type="GO" id="GO:0005737">
    <property type="term" value="C:cytoplasm"/>
    <property type="evidence" value="ECO:0007669"/>
    <property type="project" value="UniProtKB-SubCell"/>
</dbReference>
<evidence type="ECO:0000256" key="6">
    <source>
        <dbReference type="ARBA" id="ARBA00007731"/>
    </source>
</evidence>
<comment type="caution">
    <text evidence="17">The sequence shown here is derived from an EMBL/GenBank/DDBJ whole genome shotgun (WGS) entry which is preliminary data.</text>
</comment>
<keyword evidence="13 15" id="KW-0368">Histidine biosynthesis</keyword>
<protein>
    <recommendedName>
        <fullName evidence="15">Histidine biosynthesis bifunctional protein HisIE</fullName>
    </recommendedName>
    <domain>
        <recommendedName>
            <fullName evidence="15">Phosphoribosyl-AMP cyclohydrolase</fullName>
            <shortName evidence="15">PRA-CH</shortName>
            <ecNumber evidence="15">3.5.4.19</ecNumber>
        </recommendedName>
    </domain>
    <domain>
        <recommendedName>
            <fullName evidence="15">Phosphoribosyl-ATP pyrophosphatase</fullName>
            <shortName evidence="15">PRA-PH</shortName>
            <ecNumber evidence="15">3.6.1.31</ecNumber>
        </recommendedName>
    </domain>
</protein>
<dbReference type="NCBIfam" id="NF002747">
    <property type="entry name" value="PRK02759.1"/>
    <property type="match status" value="1"/>
</dbReference>
<proteinExistence type="inferred from homology"/>
<evidence type="ECO:0000313" key="17">
    <source>
        <dbReference type="EMBL" id="RTQ45694.1"/>
    </source>
</evidence>
<evidence type="ECO:0000256" key="12">
    <source>
        <dbReference type="ARBA" id="ARBA00022840"/>
    </source>
</evidence>
<evidence type="ECO:0000256" key="2">
    <source>
        <dbReference type="ARBA" id="ARBA00001460"/>
    </source>
</evidence>
<evidence type="ECO:0000256" key="3">
    <source>
        <dbReference type="ARBA" id="ARBA00004496"/>
    </source>
</evidence>
<evidence type="ECO:0000256" key="1">
    <source>
        <dbReference type="ARBA" id="ARBA00000024"/>
    </source>
</evidence>
<dbReference type="CDD" id="cd11534">
    <property type="entry name" value="NTP-PPase_HisIE_like"/>
    <property type="match status" value="1"/>
</dbReference>
<dbReference type="PANTHER" id="PTHR42945:SF9">
    <property type="entry name" value="HISTIDINE BIOSYNTHESIS BIFUNCTIONAL PROTEIN HISIE"/>
    <property type="match status" value="1"/>
</dbReference>
<dbReference type="EC" id="3.6.1.31" evidence="15"/>
<keyword evidence="9 15" id="KW-0028">Amino-acid biosynthesis</keyword>
<comment type="catalytic activity">
    <reaction evidence="2 15">
        <text>1-(5-phospho-beta-D-ribosyl)-ATP + H2O = 1-(5-phospho-beta-D-ribosyl)-5'-AMP + diphosphate + H(+)</text>
        <dbReference type="Rhea" id="RHEA:22828"/>
        <dbReference type="ChEBI" id="CHEBI:15377"/>
        <dbReference type="ChEBI" id="CHEBI:15378"/>
        <dbReference type="ChEBI" id="CHEBI:33019"/>
        <dbReference type="ChEBI" id="CHEBI:59457"/>
        <dbReference type="ChEBI" id="CHEBI:73183"/>
        <dbReference type="EC" id="3.6.1.31"/>
    </reaction>
</comment>
<dbReference type="SUPFAM" id="SSF101386">
    <property type="entry name" value="all-alpha NTP pyrophosphatases"/>
    <property type="match status" value="1"/>
</dbReference>
<dbReference type="GO" id="GO:0000105">
    <property type="term" value="P:L-histidine biosynthetic process"/>
    <property type="evidence" value="ECO:0007669"/>
    <property type="project" value="UniProtKB-UniRule"/>
</dbReference>
<dbReference type="NCBIfam" id="NF000768">
    <property type="entry name" value="PRK00051.1"/>
    <property type="match status" value="1"/>
</dbReference>
<dbReference type="GO" id="GO:0004635">
    <property type="term" value="F:phosphoribosyl-AMP cyclohydrolase activity"/>
    <property type="evidence" value="ECO:0007669"/>
    <property type="project" value="UniProtKB-UniRule"/>
</dbReference>
<feature type="region of interest" description="Phosphoribosyl-AMP cyclohydrolase" evidence="15">
    <location>
        <begin position="1"/>
        <end position="128"/>
    </location>
</feature>
<organism evidence="17 18">
    <name type="scientific">Hymenobacter gummosus</name>
    <dbReference type="NCBI Taxonomy" id="1776032"/>
    <lineage>
        <taxon>Bacteria</taxon>
        <taxon>Pseudomonadati</taxon>
        <taxon>Bacteroidota</taxon>
        <taxon>Cytophagia</taxon>
        <taxon>Cytophagales</taxon>
        <taxon>Hymenobacteraceae</taxon>
        <taxon>Hymenobacter</taxon>
    </lineage>
</organism>
<dbReference type="InterPro" id="IPR023019">
    <property type="entry name" value="His_synth_HisIE"/>
</dbReference>
<evidence type="ECO:0000256" key="14">
    <source>
        <dbReference type="ARBA" id="ARBA00023268"/>
    </source>
</evidence>
<dbReference type="FunFam" id="3.10.20.810:FF:000001">
    <property type="entry name" value="Histidine biosynthesis bifunctional protein HisIE"/>
    <property type="match status" value="1"/>
</dbReference>
<feature type="domain" description="Phosphoribosyl-AMP cyclohydrolase" evidence="16">
    <location>
        <begin position="41"/>
        <end position="114"/>
    </location>
</feature>
<dbReference type="InterPro" id="IPR021130">
    <property type="entry name" value="PRib-ATP_PPHydrolase-like"/>
</dbReference>
<dbReference type="AlphaFoldDB" id="A0A431TWC1"/>
<dbReference type="OrthoDB" id="9795769at2"/>
<dbReference type="UniPathway" id="UPA00031">
    <property type="reaction ID" value="UER00007"/>
</dbReference>
<dbReference type="NCBIfam" id="TIGR03188">
    <property type="entry name" value="histidine_hisI"/>
    <property type="match status" value="1"/>
</dbReference>
<gene>
    <name evidence="15" type="primary">hisI</name>
    <name evidence="15" type="synonym">hisIE</name>
    <name evidence="17" type="ORF">EJV47_24730</name>
</gene>
<name>A0A431TWC1_9BACT</name>
<keyword evidence="14 15" id="KW-0511">Multifunctional enzyme</keyword>
<comment type="catalytic activity">
    <reaction evidence="1 15">
        <text>1-(5-phospho-beta-D-ribosyl)-5'-AMP + H2O = 1-(5-phospho-beta-D-ribosyl)-5-[(5-phospho-beta-D-ribosylamino)methylideneamino]imidazole-4-carboxamide</text>
        <dbReference type="Rhea" id="RHEA:20049"/>
        <dbReference type="ChEBI" id="CHEBI:15377"/>
        <dbReference type="ChEBI" id="CHEBI:58435"/>
        <dbReference type="ChEBI" id="CHEBI:59457"/>
        <dbReference type="EC" id="3.5.4.19"/>
    </reaction>
</comment>
<evidence type="ECO:0000256" key="9">
    <source>
        <dbReference type="ARBA" id="ARBA00022605"/>
    </source>
</evidence>
<dbReference type="HAMAP" id="MF_01020">
    <property type="entry name" value="HisE"/>
    <property type="match status" value="1"/>
</dbReference>
<dbReference type="GO" id="GO:0004636">
    <property type="term" value="F:phosphoribosyl-ATP diphosphatase activity"/>
    <property type="evidence" value="ECO:0007669"/>
    <property type="project" value="UniProtKB-UniRule"/>
</dbReference>
<dbReference type="Pfam" id="PF01503">
    <property type="entry name" value="PRA-PH"/>
    <property type="match status" value="1"/>
</dbReference>
<evidence type="ECO:0000256" key="10">
    <source>
        <dbReference type="ARBA" id="ARBA00022741"/>
    </source>
</evidence>
<evidence type="ECO:0000256" key="7">
    <source>
        <dbReference type="ARBA" id="ARBA00008299"/>
    </source>
</evidence>
<dbReference type="SUPFAM" id="SSF141734">
    <property type="entry name" value="HisI-like"/>
    <property type="match status" value="1"/>
</dbReference>
<dbReference type="GO" id="GO:0005524">
    <property type="term" value="F:ATP binding"/>
    <property type="evidence" value="ECO:0007669"/>
    <property type="project" value="UniProtKB-KW"/>
</dbReference>
<comment type="pathway">
    <text evidence="4 15">Amino-acid biosynthesis; L-histidine biosynthesis; L-histidine from 5-phospho-alpha-D-ribose 1-diphosphate: step 3/9.</text>
</comment>
<dbReference type="Gene3D" id="3.10.20.810">
    <property type="entry name" value="Phosphoribosyl-AMP cyclohydrolase"/>
    <property type="match status" value="1"/>
</dbReference>
<dbReference type="EMBL" id="RXOF01000019">
    <property type="protein sequence ID" value="RTQ45694.1"/>
    <property type="molecule type" value="Genomic_DNA"/>
</dbReference>
<keyword evidence="11 15" id="KW-0378">Hydrolase</keyword>
<dbReference type="InterPro" id="IPR008179">
    <property type="entry name" value="HisE"/>
</dbReference>
<comment type="pathway">
    <text evidence="5 15">Amino-acid biosynthesis; L-histidine biosynthesis; L-histidine from 5-phospho-alpha-D-ribose 1-diphosphate: step 2/9.</text>
</comment>
<comment type="similarity">
    <text evidence="6 15">In the C-terminal section; belongs to the PRA-PH family.</text>
</comment>